<dbReference type="AlphaFoldDB" id="A0A167R2Y4"/>
<evidence type="ECO:0000313" key="4">
    <source>
        <dbReference type="Proteomes" id="UP000076738"/>
    </source>
</evidence>
<dbReference type="EMBL" id="KV417269">
    <property type="protein sequence ID" value="KZP00503.1"/>
    <property type="molecule type" value="Genomic_DNA"/>
</dbReference>
<keyword evidence="2" id="KW-0812">Transmembrane</keyword>
<dbReference type="Proteomes" id="UP000076738">
    <property type="component" value="Unassembled WGS sequence"/>
</dbReference>
<reference evidence="3 4" key="1">
    <citation type="journal article" date="2016" name="Mol. Biol. Evol.">
        <title>Comparative Genomics of Early-Diverging Mushroom-Forming Fungi Provides Insights into the Origins of Lignocellulose Decay Capabilities.</title>
        <authorList>
            <person name="Nagy L.G."/>
            <person name="Riley R."/>
            <person name="Tritt A."/>
            <person name="Adam C."/>
            <person name="Daum C."/>
            <person name="Floudas D."/>
            <person name="Sun H."/>
            <person name="Yadav J.S."/>
            <person name="Pangilinan J."/>
            <person name="Larsson K.H."/>
            <person name="Matsuura K."/>
            <person name="Barry K."/>
            <person name="Labutti K."/>
            <person name="Kuo R."/>
            <person name="Ohm R.A."/>
            <person name="Bhattacharya S.S."/>
            <person name="Shirouzu T."/>
            <person name="Yoshinaga Y."/>
            <person name="Martin F.M."/>
            <person name="Grigoriev I.V."/>
            <person name="Hibbett D.S."/>
        </authorList>
    </citation>
    <scope>NUCLEOTIDE SEQUENCE [LARGE SCALE GENOMIC DNA]</scope>
    <source>
        <strain evidence="3 4">TUFC12733</strain>
    </source>
</reference>
<evidence type="ECO:0000313" key="3">
    <source>
        <dbReference type="EMBL" id="KZP00503.1"/>
    </source>
</evidence>
<feature type="transmembrane region" description="Helical" evidence="2">
    <location>
        <begin position="377"/>
        <end position="396"/>
    </location>
</feature>
<feature type="transmembrane region" description="Helical" evidence="2">
    <location>
        <begin position="473"/>
        <end position="497"/>
    </location>
</feature>
<evidence type="ECO:0000256" key="1">
    <source>
        <dbReference type="SAM" id="MobiDB-lite"/>
    </source>
</evidence>
<proteinExistence type="predicted"/>
<sequence length="509" mass="56283">MASPTSPLLPSAVQPSYNAIPASSTNGAGAPPSAPERSLEIPNLLVTSLPGLLEHFNVSSHPSASDTALVLVALLSKLKRTRELEENVKGKSTRDTWEAKERTRELSARVEALLGDAWELWLKDGEGEAERVLWESVAPAPYSRVIDFLPLMSVPASFGSHELIQLSFHTTWGSGLQPFFAAAEPAALFSAVRFLTWLDSFSTPRLLHLHALCLRIAHLLLAIWISLYPSPTAHWGVPSILWTLFTLCTSLELPWHPSLFRLLSLLTLVTALPTPPQPSHLSFLLLLSSIAVSLISFHLPLHPSPILLFVNKQVIATSTRFEYLLSRALIPSILYFLPLVLASIFALALALNGDPWHPYLLLRATFEYAAEVAPYETRIACLVAVILALAGYIWLIEFATVELAARGEQRENEDAQRGFVRAMIDYSYLPGREERTGYRLPAPLNLAELAVADLPYYVLCALRGRARASKWRVAAKAVVWRTCVAPVTAVLSLAYAWEWPVAQVWRRAA</sequence>
<evidence type="ECO:0000256" key="2">
    <source>
        <dbReference type="SAM" id="Phobius"/>
    </source>
</evidence>
<protein>
    <submittedName>
        <fullName evidence="3">Uncharacterized protein</fullName>
    </submittedName>
</protein>
<dbReference type="OrthoDB" id="3356491at2759"/>
<keyword evidence="4" id="KW-1185">Reference proteome</keyword>
<feature type="region of interest" description="Disordered" evidence="1">
    <location>
        <begin position="1"/>
        <end position="36"/>
    </location>
</feature>
<feature type="transmembrane region" description="Helical" evidence="2">
    <location>
        <begin position="328"/>
        <end position="351"/>
    </location>
</feature>
<accession>A0A167R2Y4</accession>
<feature type="transmembrane region" description="Helical" evidence="2">
    <location>
        <begin position="281"/>
        <end position="301"/>
    </location>
</feature>
<feature type="compositionally biased region" description="Polar residues" evidence="1">
    <location>
        <begin position="1"/>
        <end position="27"/>
    </location>
</feature>
<keyword evidence="2" id="KW-1133">Transmembrane helix</keyword>
<organism evidence="3 4">
    <name type="scientific">Calocera viscosa (strain TUFC12733)</name>
    <dbReference type="NCBI Taxonomy" id="1330018"/>
    <lineage>
        <taxon>Eukaryota</taxon>
        <taxon>Fungi</taxon>
        <taxon>Dikarya</taxon>
        <taxon>Basidiomycota</taxon>
        <taxon>Agaricomycotina</taxon>
        <taxon>Dacrymycetes</taxon>
        <taxon>Dacrymycetales</taxon>
        <taxon>Dacrymycetaceae</taxon>
        <taxon>Calocera</taxon>
    </lineage>
</organism>
<keyword evidence="2" id="KW-0472">Membrane</keyword>
<name>A0A167R2Y4_CALVF</name>
<gene>
    <name evidence="3" type="ORF">CALVIDRAFT_533513</name>
</gene>